<proteinExistence type="predicted"/>
<dbReference type="InterPro" id="IPR027417">
    <property type="entry name" value="P-loop_NTPase"/>
</dbReference>
<dbReference type="SMART" id="SM00382">
    <property type="entry name" value="AAA"/>
    <property type="match status" value="1"/>
</dbReference>
<dbReference type="PROSITE" id="PS00211">
    <property type="entry name" value="ABC_TRANSPORTER_1"/>
    <property type="match status" value="1"/>
</dbReference>
<keyword evidence="3 5" id="KW-0067">ATP-binding</keyword>
<dbReference type="InterPro" id="IPR051782">
    <property type="entry name" value="ABC_Transporter_VariousFunc"/>
</dbReference>
<dbReference type="PROSITE" id="PS50893">
    <property type="entry name" value="ABC_TRANSPORTER_2"/>
    <property type="match status" value="1"/>
</dbReference>
<feature type="domain" description="ABC transporter" evidence="4">
    <location>
        <begin position="1"/>
        <end position="232"/>
    </location>
</feature>
<reference evidence="5 6" key="1">
    <citation type="submission" date="2021-03" db="EMBL/GenBank/DDBJ databases">
        <title>Human Oral Microbial Genomes.</title>
        <authorList>
            <person name="Johnston C.D."/>
            <person name="Chen T."/>
            <person name="Dewhirst F.E."/>
        </authorList>
    </citation>
    <scope>NUCLEOTIDE SEQUENCE [LARGE SCALE GENOMIC DNA]</scope>
    <source>
        <strain evidence="5 6">DSMZ 100122</strain>
    </source>
</reference>
<evidence type="ECO:0000256" key="3">
    <source>
        <dbReference type="ARBA" id="ARBA00022840"/>
    </source>
</evidence>
<protein>
    <submittedName>
        <fullName evidence="5">ABC transporter ATP-binding protein</fullName>
    </submittedName>
</protein>
<keyword evidence="2" id="KW-0547">Nucleotide-binding</keyword>
<sequence length="240" mass="26344">MTLEGLVCCGCFKSYGKQLAVEDVSFQVKPGTTVGLVGVNGAGKTTVLHAIVGLTRLDAGDITLDGIPTRQAQAKRRLAFMPDDLPRPDHLTGRELISLNTRLYGRRQDEAVVNQLADRLEMSDRLDQLVGSFSHGMARKVDFIAAIVVRPDVLILDEPFSGMDPWMVDEISGILRQRQEEGASNLLSSHDLELVARLANEIVMIDHGRVIFTGSVEEILDFGSAADVRTAFRNISTRKK</sequence>
<dbReference type="PANTHER" id="PTHR42939">
    <property type="entry name" value="ABC TRANSPORTER ATP-BINDING PROTEIN ALBC-RELATED"/>
    <property type="match status" value="1"/>
</dbReference>
<name>A0ABX7Y3N0_9ACTN</name>
<evidence type="ECO:0000259" key="4">
    <source>
        <dbReference type="PROSITE" id="PS50893"/>
    </source>
</evidence>
<evidence type="ECO:0000256" key="1">
    <source>
        <dbReference type="ARBA" id="ARBA00022448"/>
    </source>
</evidence>
<dbReference type="SUPFAM" id="SSF52540">
    <property type="entry name" value="P-loop containing nucleoside triphosphate hydrolases"/>
    <property type="match status" value="1"/>
</dbReference>
<dbReference type="GO" id="GO:0005524">
    <property type="term" value="F:ATP binding"/>
    <property type="evidence" value="ECO:0007669"/>
    <property type="project" value="UniProtKB-KW"/>
</dbReference>
<dbReference type="Gene3D" id="3.40.50.300">
    <property type="entry name" value="P-loop containing nucleotide triphosphate hydrolases"/>
    <property type="match status" value="1"/>
</dbReference>
<dbReference type="InterPro" id="IPR003593">
    <property type="entry name" value="AAA+_ATPase"/>
</dbReference>
<dbReference type="Pfam" id="PF00005">
    <property type="entry name" value="ABC_tran"/>
    <property type="match status" value="1"/>
</dbReference>
<keyword evidence="1" id="KW-0813">Transport</keyword>
<gene>
    <name evidence="5" type="ORF">J5A65_11675</name>
</gene>
<dbReference type="PANTHER" id="PTHR42939:SF1">
    <property type="entry name" value="ABC TRANSPORTER ATP-BINDING PROTEIN ALBC-RELATED"/>
    <property type="match status" value="1"/>
</dbReference>
<dbReference type="CDD" id="cd03230">
    <property type="entry name" value="ABC_DR_subfamily_A"/>
    <property type="match status" value="1"/>
</dbReference>
<evidence type="ECO:0000313" key="5">
    <source>
        <dbReference type="EMBL" id="QUC07581.1"/>
    </source>
</evidence>
<keyword evidence="6" id="KW-1185">Reference proteome</keyword>
<accession>A0ABX7Y3N0</accession>
<organism evidence="5 6">
    <name type="scientific">Arachnia rubra</name>
    <dbReference type="NCBI Taxonomy" id="1547448"/>
    <lineage>
        <taxon>Bacteria</taxon>
        <taxon>Bacillati</taxon>
        <taxon>Actinomycetota</taxon>
        <taxon>Actinomycetes</taxon>
        <taxon>Propionibacteriales</taxon>
        <taxon>Propionibacteriaceae</taxon>
        <taxon>Arachnia</taxon>
    </lineage>
</organism>
<dbReference type="InterPro" id="IPR017871">
    <property type="entry name" value="ABC_transporter-like_CS"/>
</dbReference>
<evidence type="ECO:0000256" key="2">
    <source>
        <dbReference type="ARBA" id="ARBA00022741"/>
    </source>
</evidence>
<dbReference type="Proteomes" id="UP000678513">
    <property type="component" value="Chromosome"/>
</dbReference>
<dbReference type="EMBL" id="CP072384">
    <property type="protein sequence ID" value="QUC07581.1"/>
    <property type="molecule type" value="Genomic_DNA"/>
</dbReference>
<dbReference type="RefSeq" id="WP_212322139.1">
    <property type="nucleotide sequence ID" value="NZ_AP024463.1"/>
</dbReference>
<evidence type="ECO:0000313" key="6">
    <source>
        <dbReference type="Proteomes" id="UP000678513"/>
    </source>
</evidence>
<dbReference type="InterPro" id="IPR003439">
    <property type="entry name" value="ABC_transporter-like_ATP-bd"/>
</dbReference>